<dbReference type="PANTHER" id="PTHR23501">
    <property type="entry name" value="MAJOR FACILITATOR SUPERFAMILY"/>
    <property type="match status" value="1"/>
</dbReference>
<feature type="transmembrane region" description="Helical" evidence="7">
    <location>
        <begin position="187"/>
        <end position="207"/>
    </location>
</feature>
<dbReference type="Proteomes" id="UP001161017">
    <property type="component" value="Unassembled WGS sequence"/>
</dbReference>
<organism evidence="9 10">
    <name type="scientific">Ramalina farinacea</name>
    <dbReference type="NCBI Taxonomy" id="258253"/>
    <lineage>
        <taxon>Eukaryota</taxon>
        <taxon>Fungi</taxon>
        <taxon>Dikarya</taxon>
        <taxon>Ascomycota</taxon>
        <taxon>Pezizomycotina</taxon>
        <taxon>Lecanoromycetes</taxon>
        <taxon>OSLEUM clade</taxon>
        <taxon>Lecanoromycetidae</taxon>
        <taxon>Lecanorales</taxon>
        <taxon>Lecanorineae</taxon>
        <taxon>Ramalinaceae</taxon>
        <taxon>Ramalina</taxon>
    </lineage>
</organism>
<dbReference type="InterPro" id="IPR020846">
    <property type="entry name" value="MFS_dom"/>
</dbReference>
<dbReference type="PROSITE" id="PS50850">
    <property type="entry name" value="MFS"/>
    <property type="match status" value="1"/>
</dbReference>
<evidence type="ECO:0000256" key="3">
    <source>
        <dbReference type="ARBA" id="ARBA00022692"/>
    </source>
</evidence>
<dbReference type="InterPro" id="IPR011701">
    <property type="entry name" value="MFS"/>
</dbReference>
<evidence type="ECO:0000256" key="6">
    <source>
        <dbReference type="SAM" id="MobiDB-lite"/>
    </source>
</evidence>
<sequence>MQRSESIHEVAQTDEEQPLLSGKDGLDGSSLTSNPPYGTPPFGGDATPPITSDPEQLSSTQMIIILGSTYLGIILAALDGTMVATLTASISASYNSLQLLAWLASAYYIANSVLQPLSGKLTDIYGRRAGLILCNVLFCAGNLICGLGQSEATIILGRVVAGLGGGGLNAIPLFITNDLVPLRRRGVWQGFNNICFGVGSGLGGIFGGWLNDTLGWRSAFLILVPLTMVSGLLVAIFVKLPTKETSEGPDDKWKRVDIVGSLVLVTAIILLLVGLNSGGNTIPWNHPLIYVSVVLSLICFVVFGYVETAAVEPVIPVRLLLDRTVLSACLTSWFFSMAQIALTFYAPIFFQVQGKSAKTAGLLLIPTSVGAAVGGIATGIAIRASGTYYLLNILVQVCFLLPLGLATRFDLHTPIIYPIIYFFFTGLAYAGKLTVTITALIAAVEQKHQAVVTSMSYACRGTGSSIGIAICSLVFQNILQHRLWEIFGHEKEAATIIGEIRNNLKAIKYLPTNRGMLLARDAYLDALRGVFWTIFALAAIGTVASLFMREHTLHKDLARRRVK</sequence>
<feature type="transmembrane region" description="Helical" evidence="7">
    <location>
        <begin position="388"/>
        <end position="407"/>
    </location>
</feature>
<evidence type="ECO:0000256" key="7">
    <source>
        <dbReference type="SAM" id="Phobius"/>
    </source>
</evidence>
<keyword evidence="2" id="KW-0813">Transport</keyword>
<comment type="caution">
    <text evidence="9">The sequence shown here is derived from an EMBL/GenBank/DDBJ whole genome shotgun (WGS) entry which is preliminary data.</text>
</comment>
<feature type="transmembrane region" description="Helical" evidence="7">
    <location>
        <begin position="362"/>
        <end position="382"/>
    </location>
</feature>
<dbReference type="Gene3D" id="1.20.1250.20">
    <property type="entry name" value="MFS general substrate transporter like domains"/>
    <property type="match status" value="1"/>
</dbReference>
<accession>A0AA43QJV6</accession>
<feature type="transmembrane region" description="Helical" evidence="7">
    <location>
        <begin position="419"/>
        <end position="444"/>
    </location>
</feature>
<keyword evidence="10" id="KW-1185">Reference proteome</keyword>
<keyword evidence="3 7" id="KW-0812">Transmembrane</keyword>
<evidence type="ECO:0000256" key="2">
    <source>
        <dbReference type="ARBA" id="ARBA00022448"/>
    </source>
</evidence>
<reference evidence="9" key="1">
    <citation type="journal article" date="2023" name="Genome Biol. Evol.">
        <title>First Whole Genome Sequence and Flow Cytometry Genome Size Data for the Lichen-Forming Fungus Ramalina farinacea (Ascomycota).</title>
        <authorList>
            <person name="Llewellyn T."/>
            <person name="Mian S."/>
            <person name="Hill R."/>
            <person name="Leitch I.J."/>
            <person name="Gaya E."/>
        </authorList>
    </citation>
    <scope>NUCLEOTIDE SEQUENCE</scope>
    <source>
        <strain evidence="9">LIQ254RAFAR</strain>
    </source>
</reference>
<evidence type="ECO:0000256" key="4">
    <source>
        <dbReference type="ARBA" id="ARBA00022989"/>
    </source>
</evidence>
<feature type="transmembrane region" description="Helical" evidence="7">
    <location>
        <begin position="287"/>
        <end position="305"/>
    </location>
</feature>
<feature type="transmembrane region" description="Helical" evidence="7">
    <location>
        <begin position="325"/>
        <end position="350"/>
    </location>
</feature>
<proteinExistence type="predicted"/>
<evidence type="ECO:0000313" key="9">
    <source>
        <dbReference type="EMBL" id="MDI1487087.1"/>
    </source>
</evidence>
<dbReference type="Pfam" id="PF07690">
    <property type="entry name" value="MFS_1"/>
    <property type="match status" value="1"/>
</dbReference>
<dbReference type="GO" id="GO:0015174">
    <property type="term" value="F:basic amino acid transmembrane transporter activity"/>
    <property type="evidence" value="ECO:0007669"/>
    <property type="project" value="TreeGrafter"/>
</dbReference>
<dbReference type="PANTHER" id="PTHR23501:SF191">
    <property type="entry name" value="VACUOLAR BASIC AMINO ACID TRANSPORTER 4"/>
    <property type="match status" value="1"/>
</dbReference>
<feature type="transmembrane region" description="Helical" evidence="7">
    <location>
        <begin position="219"/>
        <end position="238"/>
    </location>
</feature>
<dbReference type="AlphaFoldDB" id="A0AA43QJV6"/>
<name>A0AA43QJV6_9LECA</name>
<feature type="transmembrane region" description="Helical" evidence="7">
    <location>
        <begin position="129"/>
        <end position="148"/>
    </location>
</feature>
<keyword evidence="4 7" id="KW-1133">Transmembrane helix</keyword>
<evidence type="ECO:0000259" key="8">
    <source>
        <dbReference type="PROSITE" id="PS50850"/>
    </source>
</evidence>
<feature type="region of interest" description="Disordered" evidence="6">
    <location>
        <begin position="1"/>
        <end position="54"/>
    </location>
</feature>
<dbReference type="EMBL" id="JAPUFD010000004">
    <property type="protein sequence ID" value="MDI1487087.1"/>
    <property type="molecule type" value="Genomic_DNA"/>
</dbReference>
<feature type="transmembrane region" description="Helical" evidence="7">
    <location>
        <begin position="62"/>
        <end position="87"/>
    </location>
</feature>
<feature type="transmembrane region" description="Helical" evidence="7">
    <location>
        <begin position="258"/>
        <end position="275"/>
    </location>
</feature>
<dbReference type="SUPFAM" id="SSF103473">
    <property type="entry name" value="MFS general substrate transporter"/>
    <property type="match status" value="1"/>
</dbReference>
<evidence type="ECO:0000256" key="5">
    <source>
        <dbReference type="ARBA" id="ARBA00023136"/>
    </source>
</evidence>
<comment type="subcellular location">
    <subcellularLocation>
        <location evidence="1">Endomembrane system</location>
        <topology evidence="1">Multi-pass membrane protein</topology>
    </subcellularLocation>
</comment>
<protein>
    <recommendedName>
        <fullName evidence="8">Major facilitator superfamily (MFS) profile domain-containing protein</fullName>
    </recommendedName>
</protein>
<feature type="domain" description="Major facilitator superfamily (MFS) profile" evidence="8">
    <location>
        <begin position="65"/>
        <end position="553"/>
    </location>
</feature>
<feature type="transmembrane region" description="Helical" evidence="7">
    <location>
        <begin position="155"/>
        <end position="175"/>
    </location>
</feature>
<dbReference type="GO" id="GO:0012505">
    <property type="term" value="C:endomembrane system"/>
    <property type="evidence" value="ECO:0007669"/>
    <property type="project" value="UniProtKB-SubCell"/>
</dbReference>
<evidence type="ECO:0000313" key="10">
    <source>
        <dbReference type="Proteomes" id="UP001161017"/>
    </source>
</evidence>
<feature type="transmembrane region" description="Helical" evidence="7">
    <location>
        <begin position="99"/>
        <end position="117"/>
    </location>
</feature>
<feature type="transmembrane region" description="Helical" evidence="7">
    <location>
        <begin position="526"/>
        <end position="547"/>
    </location>
</feature>
<keyword evidence="5 7" id="KW-0472">Membrane</keyword>
<evidence type="ECO:0000256" key="1">
    <source>
        <dbReference type="ARBA" id="ARBA00004127"/>
    </source>
</evidence>
<dbReference type="InterPro" id="IPR036259">
    <property type="entry name" value="MFS_trans_sf"/>
</dbReference>
<gene>
    <name evidence="9" type="ORF">OHK93_006350</name>
</gene>
<dbReference type="GO" id="GO:0000329">
    <property type="term" value="C:fungal-type vacuole membrane"/>
    <property type="evidence" value="ECO:0007669"/>
    <property type="project" value="TreeGrafter"/>
</dbReference>